<evidence type="ECO:0000256" key="1">
    <source>
        <dbReference type="SAM" id="Phobius"/>
    </source>
</evidence>
<reference evidence="2 3" key="1">
    <citation type="submission" date="2020-07" db="EMBL/GenBank/DDBJ databases">
        <title>Sequencing the genomes of 1000 actinobacteria strains.</title>
        <authorList>
            <person name="Klenk H.-P."/>
        </authorList>
    </citation>
    <scope>NUCLEOTIDE SEQUENCE [LARGE SCALE GENOMIC DNA]</scope>
    <source>
        <strain evidence="2 3">DSM 104006</strain>
    </source>
</reference>
<sequence length="68" mass="7174">MSGERAGQRRRMVWGSVLATVLALAILVPGSVGVLGAQGNWLPYGIAAAVLAGIGWFTLLSGDRPRRR</sequence>
<comment type="caution">
    <text evidence="2">The sequence shown here is derived from an EMBL/GenBank/DDBJ whole genome shotgun (WGS) entry which is preliminary data.</text>
</comment>
<keyword evidence="3" id="KW-1185">Reference proteome</keyword>
<protein>
    <submittedName>
        <fullName evidence="2">Putative tellurium resistance membrane protein TerC</fullName>
    </submittedName>
</protein>
<dbReference type="AlphaFoldDB" id="A0A853BC84"/>
<gene>
    <name evidence="2" type="ORF">HNR02_005361</name>
</gene>
<evidence type="ECO:0000313" key="3">
    <source>
        <dbReference type="Proteomes" id="UP000549616"/>
    </source>
</evidence>
<feature type="transmembrane region" description="Helical" evidence="1">
    <location>
        <begin position="41"/>
        <end position="60"/>
    </location>
</feature>
<feature type="transmembrane region" description="Helical" evidence="1">
    <location>
        <begin position="12"/>
        <end position="35"/>
    </location>
</feature>
<accession>A0A853BC84</accession>
<dbReference type="Proteomes" id="UP000549616">
    <property type="component" value="Unassembled WGS sequence"/>
</dbReference>
<dbReference type="EMBL" id="JACCFK010000002">
    <property type="protein sequence ID" value="NYI91986.1"/>
    <property type="molecule type" value="Genomic_DNA"/>
</dbReference>
<keyword evidence="1" id="KW-1133">Transmembrane helix</keyword>
<name>A0A853BC84_9PSEU</name>
<evidence type="ECO:0000313" key="2">
    <source>
        <dbReference type="EMBL" id="NYI91986.1"/>
    </source>
</evidence>
<keyword evidence="1" id="KW-0472">Membrane</keyword>
<keyword evidence="1" id="KW-0812">Transmembrane</keyword>
<organism evidence="2 3">
    <name type="scientific">Amycolatopsis endophytica</name>
    <dbReference type="NCBI Taxonomy" id="860233"/>
    <lineage>
        <taxon>Bacteria</taxon>
        <taxon>Bacillati</taxon>
        <taxon>Actinomycetota</taxon>
        <taxon>Actinomycetes</taxon>
        <taxon>Pseudonocardiales</taxon>
        <taxon>Pseudonocardiaceae</taxon>
        <taxon>Amycolatopsis</taxon>
    </lineage>
</organism>
<proteinExistence type="predicted"/>
<dbReference type="RefSeq" id="WP_179776291.1">
    <property type="nucleotide sequence ID" value="NZ_JACCFK010000002.1"/>
</dbReference>